<dbReference type="PANTHER" id="PTHR19871">
    <property type="entry name" value="BETA TRANSDUCIN-RELATED PROTEIN"/>
    <property type="match status" value="1"/>
</dbReference>
<protein>
    <submittedName>
        <fullName evidence="1">Uncharacterized protein</fullName>
    </submittedName>
</protein>
<dbReference type="Ensembl" id="ENSMMOT00000015276.1">
    <property type="protein sequence ID" value="ENSMMOP00000015030.1"/>
    <property type="gene ID" value="ENSMMOG00000011485.1"/>
</dbReference>
<accession>A0A3Q4B9W4</accession>
<keyword evidence="2" id="KW-1185">Reference proteome</keyword>
<reference evidence="1" key="1">
    <citation type="submission" date="2025-08" db="UniProtKB">
        <authorList>
            <consortium name="Ensembl"/>
        </authorList>
    </citation>
    <scope>IDENTIFICATION</scope>
</reference>
<dbReference type="AlphaFoldDB" id="A0A3Q4B9W4"/>
<evidence type="ECO:0000313" key="2">
    <source>
        <dbReference type="Proteomes" id="UP000261620"/>
    </source>
</evidence>
<dbReference type="OMA" id="VLIMRRI"/>
<dbReference type="InterPro" id="IPR052752">
    <property type="entry name" value="NACHT-WD_repeat"/>
</dbReference>
<dbReference type="Proteomes" id="UP000261620">
    <property type="component" value="Unplaced"/>
</dbReference>
<reference evidence="1" key="2">
    <citation type="submission" date="2025-09" db="UniProtKB">
        <authorList>
            <consortium name="Ensembl"/>
        </authorList>
    </citation>
    <scope>IDENTIFICATION</scope>
</reference>
<proteinExistence type="predicted"/>
<evidence type="ECO:0000313" key="1">
    <source>
        <dbReference type="Ensembl" id="ENSMMOP00000015030.1"/>
    </source>
</evidence>
<sequence length="307" mass="34271">GQMKALEIMHSNALVGHQYGAACLPTHVEASEFQLLLQESQQAGISTQELERVYGRDENAAPPSYCLRQRCRPQVVTLSPRADVEEDEEVQTEAKEDELRKVFQATASLCVHRGLMTAERALRYNTSGGIYSVCVLRAQCWDKFGAPLLLSSPRCRLTIRPVSFSPFSSQALTFDTDSQLFSRLFDDFLPGLITSSQLVVYTTTTECDPRHGYTTARRRCYAESLCLQVHADLVGLIKAVNVSGTRDDTLICDALAREEAEQEELCDLLSGFYDCFFLFYSLVTGGPCTGKAVLIMRRINKEKNEVP</sequence>
<organism evidence="1 2">
    <name type="scientific">Mola mola</name>
    <name type="common">Ocean sunfish</name>
    <name type="synonym">Tetraodon mola</name>
    <dbReference type="NCBI Taxonomy" id="94237"/>
    <lineage>
        <taxon>Eukaryota</taxon>
        <taxon>Metazoa</taxon>
        <taxon>Chordata</taxon>
        <taxon>Craniata</taxon>
        <taxon>Vertebrata</taxon>
        <taxon>Euteleostomi</taxon>
        <taxon>Actinopterygii</taxon>
        <taxon>Neopterygii</taxon>
        <taxon>Teleostei</taxon>
        <taxon>Neoteleostei</taxon>
        <taxon>Acanthomorphata</taxon>
        <taxon>Eupercaria</taxon>
        <taxon>Tetraodontiformes</taxon>
        <taxon>Molidae</taxon>
        <taxon>Mola</taxon>
    </lineage>
</organism>
<name>A0A3Q4B9W4_MOLML</name>
<dbReference type="STRING" id="94237.ENSMMOP00000015030"/>
<dbReference type="PANTHER" id="PTHR19871:SF29">
    <property type="entry name" value="NACHT AND WD REPEAT DOMAIN-CONTAINING PROTEIN 2-LIKE"/>
    <property type="match status" value="1"/>
</dbReference>